<comment type="catalytic activity">
    <reaction evidence="8">
        <text>L-seryl-[protein] + ATP = O-phospho-L-seryl-[protein] + ADP + H(+)</text>
        <dbReference type="Rhea" id="RHEA:17989"/>
        <dbReference type="Rhea" id="RHEA-COMP:9863"/>
        <dbReference type="Rhea" id="RHEA-COMP:11604"/>
        <dbReference type="ChEBI" id="CHEBI:15378"/>
        <dbReference type="ChEBI" id="CHEBI:29999"/>
        <dbReference type="ChEBI" id="CHEBI:30616"/>
        <dbReference type="ChEBI" id="CHEBI:83421"/>
        <dbReference type="ChEBI" id="CHEBI:456216"/>
        <dbReference type="EC" id="2.7.11.1"/>
    </reaction>
</comment>
<dbReference type="PROSITE" id="PS50011">
    <property type="entry name" value="PROTEIN_KINASE_DOM"/>
    <property type="match status" value="1"/>
</dbReference>
<evidence type="ECO:0000259" key="11">
    <source>
        <dbReference type="PROSITE" id="PS50011"/>
    </source>
</evidence>
<dbReference type="PROSITE" id="PS00107">
    <property type="entry name" value="PROTEIN_KINASE_ATP"/>
    <property type="match status" value="1"/>
</dbReference>
<dbReference type="InterPro" id="IPR050823">
    <property type="entry name" value="Plant_Ser_Thr_Prot_Kinase"/>
</dbReference>
<dbReference type="Pfam" id="PF07714">
    <property type="entry name" value="PK_Tyr_Ser-Thr"/>
    <property type="match status" value="1"/>
</dbReference>
<keyword evidence="6 9" id="KW-0067">ATP-binding</keyword>
<accession>A0A2G5C9E4</accession>
<dbReference type="InterPro" id="IPR000719">
    <property type="entry name" value="Prot_kinase_dom"/>
</dbReference>
<comment type="similarity">
    <text evidence="10">Belongs to the protein kinase superfamily.</text>
</comment>
<keyword evidence="3" id="KW-0808">Transferase</keyword>
<dbReference type="SMART" id="SM00220">
    <property type="entry name" value="S_TKc"/>
    <property type="match status" value="1"/>
</dbReference>
<organism evidence="12 13">
    <name type="scientific">Aquilegia coerulea</name>
    <name type="common">Rocky mountain columbine</name>
    <dbReference type="NCBI Taxonomy" id="218851"/>
    <lineage>
        <taxon>Eukaryota</taxon>
        <taxon>Viridiplantae</taxon>
        <taxon>Streptophyta</taxon>
        <taxon>Embryophyta</taxon>
        <taxon>Tracheophyta</taxon>
        <taxon>Spermatophyta</taxon>
        <taxon>Magnoliopsida</taxon>
        <taxon>Ranunculales</taxon>
        <taxon>Ranunculaceae</taxon>
        <taxon>Thalictroideae</taxon>
        <taxon>Aquilegia</taxon>
    </lineage>
</organism>
<dbReference type="InterPro" id="IPR001245">
    <property type="entry name" value="Ser-Thr/Tyr_kinase_cat_dom"/>
</dbReference>
<evidence type="ECO:0000313" key="13">
    <source>
        <dbReference type="Proteomes" id="UP000230069"/>
    </source>
</evidence>
<gene>
    <name evidence="12" type="ORF">AQUCO_07400031v1</name>
</gene>
<sequence length="351" mass="38976">MGNCLRKKAAEDTEPVGIAGPCNDPPVQTLNKISRGLPSYGLNIFPYSVLKTATQKFSRQNLIGQGGFGDVYRGWIDSCTINATKPGSGRAIAVKKLRKEGLQGHNEWLNELVFLSQFNHPNIVKIIGYCSEGHERILVYEYMARGNLEAYLIRENGYGLSWSRRLQIAIGAARGLAYLHNSRNPVIHRDLKASNVLLDSELNPKLSDFGLAKYGPQGDKSHVSTRILGTRGYFAPEYVATGHLTIRTDVYSFGVVLLEIFCGCGAIRKHTDGMAGDLTAWATPYLSNKLQLSHVIDRKLHKNLCMEQAVEFANIILRCLNHDPKSRPTMNEVVIALEQLSIPRQCYTSSV</sequence>
<dbReference type="OrthoDB" id="4062651at2759"/>
<evidence type="ECO:0000256" key="2">
    <source>
        <dbReference type="ARBA" id="ARBA00022527"/>
    </source>
</evidence>
<keyword evidence="2 10" id="KW-0723">Serine/threonine-protein kinase</keyword>
<protein>
    <recommendedName>
        <fullName evidence="1">non-specific serine/threonine protein kinase</fullName>
        <ecNumber evidence="1">2.7.11.1</ecNumber>
    </recommendedName>
</protein>
<feature type="binding site" evidence="9">
    <location>
        <position position="96"/>
    </location>
    <ligand>
        <name>ATP</name>
        <dbReference type="ChEBI" id="CHEBI:30616"/>
    </ligand>
</feature>
<dbReference type="PANTHER" id="PTHR45621">
    <property type="entry name" value="OS01G0588500 PROTEIN-RELATED"/>
    <property type="match status" value="1"/>
</dbReference>
<dbReference type="Proteomes" id="UP000230069">
    <property type="component" value="Unassembled WGS sequence"/>
</dbReference>
<evidence type="ECO:0000256" key="1">
    <source>
        <dbReference type="ARBA" id="ARBA00012513"/>
    </source>
</evidence>
<dbReference type="FunFam" id="1.10.510.10:FF:000095">
    <property type="entry name" value="protein STRUBBELIG-RECEPTOR FAMILY 8"/>
    <property type="match status" value="1"/>
</dbReference>
<dbReference type="Gene3D" id="3.30.200.20">
    <property type="entry name" value="Phosphorylase Kinase, domain 1"/>
    <property type="match status" value="1"/>
</dbReference>
<evidence type="ECO:0000256" key="8">
    <source>
        <dbReference type="ARBA" id="ARBA00048679"/>
    </source>
</evidence>
<name>A0A2G5C9E4_AQUCA</name>
<dbReference type="InterPro" id="IPR011009">
    <property type="entry name" value="Kinase-like_dom_sf"/>
</dbReference>
<evidence type="ECO:0000256" key="10">
    <source>
        <dbReference type="RuleBase" id="RU000304"/>
    </source>
</evidence>
<dbReference type="InterPro" id="IPR008271">
    <property type="entry name" value="Ser/Thr_kinase_AS"/>
</dbReference>
<proteinExistence type="inferred from homology"/>
<evidence type="ECO:0000313" key="12">
    <source>
        <dbReference type="EMBL" id="PIA27913.1"/>
    </source>
</evidence>
<evidence type="ECO:0000256" key="7">
    <source>
        <dbReference type="ARBA" id="ARBA00047899"/>
    </source>
</evidence>
<reference evidence="12 13" key="1">
    <citation type="submission" date="2017-09" db="EMBL/GenBank/DDBJ databases">
        <title>WGS assembly of Aquilegia coerulea Goldsmith.</title>
        <authorList>
            <person name="Hodges S."/>
            <person name="Kramer E."/>
            <person name="Nordborg M."/>
            <person name="Tomkins J."/>
            <person name="Borevitz J."/>
            <person name="Derieg N."/>
            <person name="Yan J."/>
            <person name="Mihaltcheva S."/>
            <person name="Hayes R.D."/>
            <person name="Rokhsar D."/>
        </authorList>
    </citation>
    <scope>NUCLEOTIDE SEQUENCE [LARGE SCALE GENOMIC DNA]</scope>
    <source>
        <strain evidence="13">cv. Goldsmith</strain>
    </source>
</reference>
<dbReference type="InterPro" id="IPR017441">
    <property type="entry name" value="Protein_kinase_ATP_BS"/>
</dbReference>
<dbReference type="GO" id="GO:0005524">
    <property type="term" value="F:ATP binding"/>
    <property type="evidence" value="ECO:0007669"/>
    <property type="project" value="UniProtKB-UniRule"/>
</dbReference>
<keyword evidence="13" id="KW-1185">Reference proteome</keyword>
<dbReference type="AlphaFoldDB" id="A0A2G5C9E4"/>
<dbReference type="STRING" id="218851.A0A2G5C9E4"/>
<dbReference type="SUPFAM" id="SSF56112">
    <property type="entry name" value="Protein kinase-like (PK-like)"/>
    <property type="match status" value="1"/>
</dbReference>
<dbReference type="PROSITE" id="PS00108">
    <property type="entry name" value="PROTEIN_KINASE_ST"/>
    <property type="match status" value="1"/>
</dbReference>
<comment type="catalytic activity">
    <reaction evidence="7">
        <text>L-threonyl-[protein] + ATP = O-phospho-L-threonyl-[protein] + ADP + H(+)</text>
        <dbReference type="Rhea" id="RHEA:46608"/>
        <dbReference type="Rhea" id="RHEA-COMP:11060"/>
        <dbReference type="Rhea" id="RHEA-COMP:11605"/>
        <dbReference type="ChEBI" id="CHEBI:15378"/>
        <dbReference type="ChEBI" id="CHEBI:30013"/>
        <dbReference type="ChEBI" id="CHEBI:30616"/>
        <dbReference type="ChEBI" id="CHEBI:61977"/>
        <dbReference type="ChEBI" id="CHEBI:456216"/>
        <dbReference type="EC" id="2.7.11.1"/>
    </reaction>
</comment>
<evidence type="ECO:0000256" key="3">
    <source>
        <dbReference type="ARBA" id="ARBA00022679"/>
    </source>
</evidence>
<evidence type="ECO:0000256" key="4">
    <source>
        <dbReference type="ARBA" id="ARBA00022741"/>
    </source>
</evidence>
<evidence type="ECO:0000256" key="6">
    <source>
        <dbReference type="ARBA" id="ARBA00022840"/>
    </source>
</evidence>
<dbReference type="InParanoid" id="A0A2G5C9E4"/>
<dbReference type="Gene3D" id="1.10.510.10">
    <property type="entry name" value="Transferase(Phosphotransferase) domain 1"/>
    <property type="match status" value="1"/>
</dbReference>
<dbReference type="FunFam" id="3.30.200.20:FF:000228">
    <property type="entry name" value="Serine/threonine-protein kinase BIK1"/>
    <property type="match status" value="1"/>
</dbReference>
<feature type="domain" description="Protein kinase" evidence="11">
    <location>
        <begin position="57"/>
        <end position="340"/>
    </location>
</feature>
<dbReference type="EMBL" id="KZ305091">
    <property type="protein sequence ID" value="PIA27913.1"/>
    <property type="molecule type" value="Genomic_DNA"/>
</dbReference>
<evidence type="ECO:0000256" key="9">
    <source>
        <dbReference type="PROSITE-ProRule" id="PRU10141"/>
    </source>
</evidence>
<keyword evidence="4 9" id="KW-0547">Nucleotide-binding</keyword>
<evidence type="ECO:0000256" key="5">
    <source>
        <dbReference type="ARBA" id="ARBA00022777"/>
    </source>
</evidence>
<keyword evidence="5" id="KW-0418">Kinase</keyword>
<dbReference type="GO" id="GO:0004674">
    <property type="term" value="F:protein serine/threonine kinase activity"/>
    <property type="evidence" value="ECO:0007669"/>
    <property type="project" value="UniProtKB-KW"/>
</dbReference>
<dbReference type="EC" id="2.7.11.1" evidence="1"/>